<evidence type="ECO:0000256" key="5">
    <source>
        <dbReference type="ARBA" id="ARBA00022777"/>
    </source>
</evidence>
<protein>
    <recommendedName>
        <fullName evidence="1">non-specific serine/threonine protein kinase</fullName>
        <ecNumber evidence="1">2.7.11.1</ecNumber>
    </recommendedName>
</protein>
<keyword evidence="4" id="KW-0547">Nucleotide-binding</keyword>
<evidence type="ECO:0000256" key="6">
    <source>
        <dbReference type="ARBA" id="ARBA00022840"/>
    </source>
</evidence>
<keyword evidence="11" id="KW-1185">Reference proteome</keyword>
<dbReference type="GO" id="GO:0035556">
    <property type="term" value="P:intracellular signal transduction"/>
    <property type="evidence" value="ECO:0007669"/>
    <property type="project" value="TreeGrafter"/>
</dbReference>
<accession>A0A8H6E494</accession>
<dbReference type="GO" id="GO:0004674">
    <property type="term" value="F:protein serine/threonine kinase activity"/>
    <property type="evidence" value="ECO:0007669"/>
    <property type="project" value="UniProtKB-KW"/>
</dbReference>
<dbReference type="Pfam" id="PF00069">
    <property type="entry name" value="Pkinase"/>
    <property type="match status" value="1"/>
</dbReference>
<evidence type="ECO:0000256" key="4">
    <source>
        <dbReference type="ARBA" id="ARBA00022741"/>
    </source>
</evidence>
<dbReference type="GO" id="GO:0005524">
    <property type="term" value="F:ATP binding"/>
    <property type="evidence" value="ECO:0007669"/>
    <property type="project" value="UniProtKB-KW"/>
</dbReference>
<evidence type="ECO:0000313" key="11">
    <source>
        <dbReference type="Proteomes" id="UP000541154"/>
    </source>
</evidence>
<keyword evidence="3" id="KW-0808">Transferase</keyword>
<proteinExistence type="predicted"/>
<comment type="catalytic activity">
    <reaction evidence="8">
        <text>L-seryl-[protein] + ATP = O-phospho-L-seryl-[protein] + ADP + H(+)</text>
        <dbReference type="Rhea" id="RHEA:17989"/>
        <dbReference type="Rhea" id="RHEA-COMP:9863"/>
        <dbReference type="Rhea" id="RHEA-COMP:11604"/>
        <dbReference type="ChEBI" id="CHEBI:15378"/>
        <dbReference type="ChEBI" id="CHEBI:29999"/>
        <dbReference type="ChEBI" id="CHEBI:30616"/>
        <dbReference type="ChEBI" id="CHEBI:83421"/>
        <dbReference type="ChEBI" id="CHEBI:456216"/>
        <dbReference type="EC" id="2.7.11.1"/>
    </reaction>
</comment>
<evidence type="ECO:0000313" key="10">
    <source>
        <dbReference type="EMBL" id="KAF5857838.1"/>
    </source>
</evidence>
<evidence type="ECO:0000256" key="8">
    <source>
        <dbReference type="ARBA" id="ARBA00048679"/>
    </source>
</evidence>
<evidence type="ECO:0000259" key="9">
    <source>
        <dbReference type="PROSITE" id="PS50011"/>
    </source>
</evidence>
<evidence type="ECO:0000256" key="1">
    <source>
        <dbReference type="ARBA" id="ARBA00012513"/>
    </source>
</evidence>
<dbReference type="AlphaFoldDB" id="A0A8H6E494"/>
<organism evidence="10 11">
    <name type="scientific">Petromyces alliaceus</name>
    <name type="common">Aspergillus alliaceus</name>
    <dbReference type="NCBI Taxonomy" id="209559"/>
    <lineage>
        <taxon>Eukaryota</taxon>
        <taxon>Fungi</taxon>
        <taxon>Dikarya</taxon>
        <taxon>Ascomycota</taxon>
        <taxon>Pezizomycotina</taxon>
        <taxon>Eurotiomycetes</taxon>
        <taxon>Eurotiomycetidae</taxon>
        <taxon>Eurotiales</taxon>
        <taxon>Aspergillaceae</taxon>
        <taxon>Aspergillus</taxon>
        <taxon>Aspergillus subgen. Circumdati</taxon>
    </lineage>
</organism>
<keyword evidence="2" id="KW-0723">Serine/threonine-protein kinase</keyword>
<evidence type="ECO:0000256" key="7">
    <source>
        <dbReference type="ARBA" id="ARBA00047899"/>
    </source>
</evidence>
<dbReference type="InterPro" id="IPR011009">
    <property type="entry name" value="Kinase-like_dom_sf"/>
</dbReference>
<dbReference type="Gene3D" id="1.10.510.10">
    <property type="entry name" value="Transferase(Phosphotransferase) domain 1"/>
    <property type="match status" value="1"/>
</dbReference>
<dbReference type="SUPFAM" id="SSF56112">
    <property type="entry name" value="Protein kinase-like (PK-like)"/>
    <property type="match status" value="1"/>
</dbReference>
<dbReference type="PANTHER" id="PTHR24346">
    <property type="entry name" value="MAP/MICROTUBULE AFFINITY-REGULATING KINASE"/>
    <property type="match status" value="1"/>
</dbReference>
<dbReference type="PROSITE" id="PS00108">
    <property type="entry name" value="PROTEIN_KINASE_ST"/>
    <property type="match status" value="1"/>
</dbReference>
<sequence length="152" mass="17459">MGVAHRDLKPENLLLSSRGCLKISDFGNAECFRLAWENQVHMSSKRCDTGPYISPEQYSNEEFDPRPVDLWAAGIIYVVMRSGRRPWKIANDTDECFRDYLEDRRTQEQSHKVLYSMLDINPLRRPAAAEILTSDWVQEVVCCEAAVPGLHD</sequence>
<dbReference type="Proteomes" id="UP000541154">
    <property type="component" value="Unassembled WGS sequence"/>
</dbReference>
<dbReference type="GO" id="GO:0005737">
    <property type="term" value="C:cytoplasm"/>
    <property type="evidence" value="ECO:0007669"/>
    <property type="project" value="TreeGrafter"/>
</dbReference>
<dbReference type="PANTHER" id="PTHR24346:SF107">
    <property type="entry name" value="SERINE_THREONINE-PROTEIN KINASE CHK1"/>
    <property type="match status" value="1"/>
</dbReference>
<evidence type="ECO:0000256" key="2">
    <source>
        <dbReference type="ARBA" id="ARBA00022527"/>
    </source>
</evidence>
<keyword evidence="6" id="KW-0067">ATP-binding</keyword>
<dbReference type="InterPro" id="IPR008271">
    <property type="entry name" value="Ser/Thr_kinase_AS"/>
</dbReference>
<feature type="domain" description="Protein kinase" evidence="9">
    <location>
        <begin position="1"/>
        <end position="137"/>
    </location>
</feature>
<comment type="catalytic activity">
    <reaction evidence="7">
        <text>L-threonyl-[protein] + ATP = O-phospho-L-threonyl-[protein] + ADP + H(+)</text>
        <dbReference type="Rhea" id="RHEA:46608"/>
        <dbReference type="Rhea" id="RHEA-COMP:11060"/>
        <dbReference type="Rhea" id="RHEA-COMP:11605"/>
        <dbReference type="ChEBI" id="CHEBI:15378"/>
        <dbReference type="ChEBI" id="CHEBI:30013"/>
        <dbReference type="ChEBI" id="CHEBI:30616"/>
        <dbReference type="ChEBI" id="CHEBI:61977"/>
        <dbReference type="ChEBI" id="CHEBI:456216"/>
        <dbReference type="EC" id="2.7.11.1"/>
    </reaction>
</comment>
<comment type="caution">
    <text evidence="10">The sequence shown here is derived from an EMBL/GenBank/DDBJ whole genome shotgun (WGS) entry which is preliminary data.</text>
</comment>
<dbReference type="EMBL" id="SPNV01000235">
    <property type="protein sequence ID" value="KAF5857838.1"/>
    <property type="molecule type" value="Genomic_DNA"/>
</dbReference>
<gene>
    <name evidence="10" type="primary">SAT4</name>
    <name evidence="10" type="ORF">ETB97_005212</name>
</gene>
<keyword evidence="5 10" id="KW-0418">Kinase</keyword>
<reference evidence="10 11" key="1">
    <citation type="submission" date="2019-04" db="EMBL/GenBank/DDBJ databases">
        <title>Aspergillus burnettii sp. nov., novel species from soil in southeast Queensland.</title>
        <authorList>
            <person name="Gilchrist C.L.M."/>
            <person name="Pitt J.I."/>
            <person name="Lange L."/>
            <person name="Lacey H.J."/>
            <person name="Vuong D."/>
            <person name="Midgley D.J."/>
            <person name="Greenfield P."/>
            <person name="Bradbury M."/>
            <person name="Lacey E."/>
            <person name="Busk P.K."/>
            <person name="Pilgaard B."/>
            <person name="Chooi Y.H."/>
            <person name="Piggott A.M."/>
        </authorList>
    </citation>
    <scope>NUCLEOTIDE SEQUENCE [LARGE SCALE GENOMIC DNA]</scope>
    <source>
        <strain evidence="10 11">FRR 5400</strain>
    </source>
</reference>
<dbReference type="SMART" id="SM00220">
    <property type="entry name" value="S_TKc"/>
    <property type="match status" value="1"/>
</dbReference>
<dbReference type="EC" id="2.7.11.1" evidence="1"/>
<name>A0A8H6E494_PETAA</name>
<evidence type="ECO:0000256" key="3">
    <source>
        <dbReference type="ARBA" id="ARBA00022679"/>
    </source>
</evidence>
<dbReference type="PROSITE" id="PS50011">
    <property type="entry name" value="PROTEIN_KINASE_DOM"/>
    <property type="match status" value="1"/>
</dbReference>
<dbReference type="InterPro" id="IPR000719">
    <property type="entry name" value="Prot_kinase_dom"/>
</dbReference>